<evidence type="ECO:0000313" key="8">
    <source>
        <dbReference type="Proteomes" id="UP001171945"/>
    </source>
</evidence>
<dbReference type="SUPFAM" id="SSF52172">
    <property type="entry name" value="CheY-like"/>
    <property type="match status" value="1"/>
</dbReference>
<comment type="caution">
    <text evidence="7">The sequence shown here is derived from an EMBL/GenBank/DDBJ whole genome shotgun (WGS) entry which is preliminary data.</text>
</comment>
<dbReference type="Pfam" id="PF00512">
    <property type="entry name" value="HisKA"/>
    <property type="match status" value="1"/>
</dbReference>
<evidence type="ECO:0000256" key="1">
    <source>
        <dbReference type="ARBA" id="ARBA00000085"/>
    </source>
</evidence>
<gene>
    <name evidence="7" type="ORF">QUF54_09730</name>
</gene>
<evidence type="ECO:0000259" key="6">
    <source>
        <dbReference type="PROSITE" id="PS50110"/>
    </source>
</evidence>
<feature type="non-terminal residue" evidence="7">
    <location>
        <position position="259"/>
    </location>
</feature>
<feature type="domain" description="Response regulatory" evidence="6">
    <location>
        <begin position="6"/>
        <end position="122"/>
    </location>
</feature>
<dbReference type="PROSITE" id="PS50110">
    <property type="entry name" value="RESPONSE_REGULATORY"/>
    <property type="match status" value="1"/>
</dbReference>
<dbReference type="Gene3D" id="1.10.287.130">
    <property type="match status" value="1"/>
</dbReference>
<dbReference type="InterPro" id="IPR011006">
    <property type="entry name" value="CheY-like_superfamily"/>
</dbReference>
<protein>
    <recommendedName>
        <fullName evidence="2">histidine kinase</fullName>
        <ecNumber evidence="2">2.7.13.3</ecNumber>
    </recommendedName>
</protein>
<dbReference type="PANTHER" id="PTHR43547">
    <property type="entry name" value="TWO-COMPONENT HISTIDINE KINASE"/>
    <property type="match status" value="1"/>
</dbReference>
<evidence type="ECO:0000256" key="5">
    <source>
        <dbReference type="SAM" id="Coils"/>
    </source>
</evidence>
<dbReference type="InterPro" id="IPR036097">
    <property type="entry name" value="HisK_dim/P_sf"/>
</dbReference>
<dbReference type="EMBL" id="JAUCGM010000755">
    <property type="protein sequence ID" value="MDM8563621.1"/>
    <property type="molecule type" value="Genomic_DNA"/>
</dbReference>
<accession>A0ABT7VVP4</accession>
<evidence type="ECO:0000256" key="2">
    <source>
        <dbReference type="ARBA" id="ARBA00012438"/>
    </source>
</evidence>
<dbReference type="SMART" id="SM00388">
    <property type="entry name" value="HisKA"/>
    <property type="match status" value="1"/>
</dbReference>
<reference evidence="7" key="1">
    <citation type="submission" date="2023-06" db="EMBL/GenBank/DDBJ databases">
        <title>Uncultivated large filamentous bacteria from sulfidic sediments reveal new species and different genomic features in energy metabolism and defense.</title>
        <authorList>
            <person name="Fonseca A."/>
        </authorList>
    </citation>
    <scope>NUCLEOTIDE SEQUENCE</scope>
    <source>
        <strain evidence="7">HSG4</strain>
    </source>
</reference>
<dbReference type="EC" id="2.7.13.3" evidence="2"/>
<sequence>MTESANILIVDDIEVNRIILHDLILSLGHTPKLAEDGVSALEQIHKQAPDIVLLDIRMPGMDGYEVLQQVKDNFLLQHIPIIVITAIDNIDSTVKCIEMGAEDYLVKPFNRALLKARIAACLEKKYLHDLEKKHRREIEEINQSLQAQKAALEESEALRKNVEHIIQHDLKSPLNGIITFSELLAEEPNLNPDSKKKALGHINNSGHQMLNLINRFADIYKMETGQYHCSPSLIDIVTIIEKIILNSDIKSKNLSIDVI</sequence>
<name>A0ABT7VVP4_9GAMM</name>
<comment type="catalytic activity">
    <reaction evidence="1">
        <text>ATP + protein L-histidine = ADP + protein N-phospho-L-histidine.</text>
        <dbReference type="EC" id="2.7.13.3"/>
    </reaction>
</comment>
<dbReference type="Gene3D" id="3.40.50.2300">
    <property type="match status" value="1"/>
</dbReference>
<dbReference type="SUPFAM" id="SSF47384">
    <property type="entry name" value="Homodimeric domain of signal transducing histidine kinase"/>
    <property type="match status" value="1"/>
</dbReference>
<keyword evidence="5" id="KW-0175">Coiled coil</keyword>
<evidence type="ECO:0000256" key="3">
    <source>
        <dbReference type="ARBA" id="ARBA00022553"/>
    </source>
</evidence>
<feature type="coiled-coil region" evidence="5">
    <location>
        <begin position="127"/>
        <end position="158"/>
    </location>
</feature>
<feature type="modified residue" description="4-aspartylphosphate" evidence="4">
    <location>
        <position position="55"/>
    </location>
</feature>
<organism evidence="7 8">
    <name type="scientific">Candidatus Marithioploca araucensis</name>
    <dbReference type="NCBI Taxonomy" id="70273"/>
    <lineage>
        <taxon>Bacteria</taxon>
        <taxon>Pseudomonadati</taxon>
        <taxon>Pseudomonadota</taxon>
        <taxon>Gammaproteobacteria</taxon>
        <taxon>Thiotrichales</taxon>
        <taxon>Thiotrichaceae</taxon>
        <taxon>Candidatus Marithioploca</taxon>
    </lineage>
</organism>
<evidence type="ECO:0000256" key="4">
    <source>
        <dbReference type="PROSITE-ProRule" id="PRU00169"/>
    </source>
</evidence>
<dbReference type="CDD" id="cd00082">
    <property type="entry name" value="HisKA"/>
    <property type="match status" value="1"/>
</dbReference>
<keyword evidence="8" id="KW-1185">Reference proteome</keyword>
<evidence type="ECO:0000313" key="7">
    <source>
        <dbReference type="EMBL" id="MDM8563621.1"/>
    </source>
</evidence>
<dbReference type="PANTHER" id="PTHR43547:SF2">
    <property type="entry name" value="HYBRID SIGNAL TRANSDUCTION HISTIDINE KINASE C"/>
    <property type="match status" value="1"/>
</dbReference>
<proteinExistence type="predicted"/>
<dbReference type="Pfam" id="PF00072">
    <property type="entry name" value="Response_reg"/>
    <property type="match status" value="1"/>
</dbReference>
<dbReference type="InterPro" id="IPR003661">
    <property type="entry name" value="HisK_dim/P_dom"/>
</dbReference>
<keyword evidence="3 4" id="KW-0597">Phosphoprotein</keyword>
<dbReference type="SMART" id="SM00448">
    <property type="entry name" value="REC"/>
    <property type="match status" value="1"/>
</dbReference>
<dbReference type="Proteomes" id="UP001171945">
    <property type="component" value="Unassembled WGS sequence"/>
</dbReference>
<dbReference type="InterPro" id="IPR001789">
    <property type="entry name" value="Sig_transdc_resp-reg_receiver"/>
</dbReference>